<dbReference type="PROSITE" id="PS01286">
    <property type="entry name" value="FA58C_2"/>
    <property type="match status" value="1"/>
</dbReference>
<dbReference type="PROSITE" id="PS01285">
    <property type="entry name" value="FA58C_1"/>
    <property type="match status" value="1"/>
</dbReference>
<evidence type="ECO:0000259" key="3">
    <source>
        <dbReference type="PROSITE" id="PS50022"/>
    </source>
</evidence>
<dbReference type="PROSITE" id="PS50022">
    <property type="entry name" value="FA58C_3"/>
    <property type="match status" value="1"/>
</dbReference>
<dbReference type="EMBL" id="MU827778">
    <property type="protein sequence ID" value="KAJ7340133.1"/>
    <property type="molecule type" value="Genomic_DNA"/>
</dbReference>
<dbReference type="SMART" id="SM00231">
    <property type="entry name" value="FA58C"/>
    <property type="match status" value="1"/>
</dbReference>
<comment type="similarity">
    <text evidence="1">Belongs to the RRP7 family.</text>
</comment>
<evidence type="ECO:0000256" key="2">
    <source>
        <dbReference type="SAM" id="MobiDB-lite"/>
    </source>
</evidence>
<dbReference type="InterPro" id="IPR000421">
    <property type="entry name" value="FA58C"/>
</dbReference>
<keyword evidence="5" id="KW-1185">Reference proteome</keyword>
<dbReference type="OrthoDB" id="5390at2759"/>
<dbReference type="GO" id="GO:0034456">
    <property type="term" value="C:UTP-C complex"/>
    <property type="evidence" value="ECO:0007669"/>
    <property type="project" value="TreeGrafter"/>
</dbReference>
<feature type="domain" description="F5/8 type C" evidence="3">
    <location>
        <begin position="241"/>
        <end position="392"/>
    </location>
</feature>
<dbReference type="PANTHER" id="PTHR13191">
    <property type="entry name" value="RIBOSOMAL RNA PROCESSING PROTEIN 7-RELATED"/>
    <property type="match status" value="1"/>
</dbReference>
<dbReference type="InterPro" id="IPR024326">
    <property type="entry name" value="RRP7_C"/>
</dbReference>
<feature type="region of interest" description="Disordered" evidence="2">
    <location>
        <begin position="141"/>
        <end position="179"/>
    </location>
</feature>
<sequence>MASEVGGFRTICVKFSEKCSSYHFLYFKSHAIRDEDTTKPPDKTLFVVNIPPYCTKLLRVIKDVFLAKQPGLEEKETASLVVTSDKIKGFKVGYIVFKKSSSLNAAIKLRQLYKWIQEYHSQYPESTKLQVEVDEFMAKFDEKKEQSEKEESDARNQPDDEGWVTVGRGGRNPAAPRLDAAELQERRKKKKKQALLNFYQFQQRETRREKYRTFTKEIRRRQEENHRNENGLGSSSLEVPCNSPLGLQDGRILNSQISAPSYFQHFYIGNGNTVNLKPEYARLKNTLAWCSPTKRNSNSTYIEIDLKQCINISAIATQGYMGINSYYVKQYKIAHSSDRVTWKLFKEVLTANSDAQTVVKNTFNSLISARYLRVYPVAYNYRVCMRIELYGCSNFTTAVNPKLPVVPTTSYVTTVPSTVHEHQSTTTTSSVTPTPTKEITVIKHSGSAKATTPTPSSITANVTNNAPSSVNEITTTARVPWSTSSQEAVVVAQSDKGVGQRHYLGHGTVRRVSTTLIVTLSVIAAFMKKRCKCPSTCSGDYGIPLTTAVIDESLCNQELYDTYRYGVPTGKYNVEEMNFLNRCAV</sequence>
<name>A0A9X0CIP3_9CNID</name>
<evidence type="ECO:0000256" key="1">
    <source>
        <dbReference type="ARBA" id="ARBA00006110"/>
    </source>
</evidence>
<dbReference type="CDD" id="cd12932">
    <property type="entry name" value="RRP7_like"/>
    <property type="match status" value="1"/>
</dbReference>
<dbReference type="Gene3D" id="2.60.120.260">
    <property type="entry name" value="Galactose-binding domain-like"/>
    <property type="match status" value="1"/>
</dbReference>
<reference evidence="4" key="1">
    <citation type="submission" date="2023-01" db="EMBL/GenBank/DDBJ databases">
        <title>Genome assembly of the deep-sea coral Lophelia pertusa.</title>
        <authorList>
            <person name="Herrera S."/>
            <person name="Cordes E."/>
        </authorList>
    </citation>
    <scope>NUCLEOTIDE SEQUENCE</scope>
    <source>
        <strain evidence="4">USNM1676648</strain>
        <tissue evidence="4">Polyp</tissue>
    </source>
</reference>
<dbReference type="InterPro" id="IPR040446">
    <property type="entry name" value="RRP7"/>
</dbReference>
<dbReference type="GO" id="GO:0000028">
    <property type="term" value="P:ribosomal small subunit assembly"/>
    <property type="evidence" value="ECO:0007669"/>
    <property type="project" value="TreeGrafter"/>
</dbReference>
<organism evidence="4 5">
    <name type="scientific">Desmophyllum pertusum</name>
    <dbReference type="NCBI Taxonomy" id="174260"/>
    <lineage>
        <taxon>Eukaryota</taxon>
        <taxon>Metazoa</taxon>
        <taxon>Cnidaria</taxon>
        <taxon>Anthozoa</taxon>
        <taxon>Hexacorallia</taxon>
        <taxon>Scleractinia</taxon>
        <taxon>Caryophylliina</taxon>
        <taxon>Caryophylliidae</taxon>
        <taxon>Desmophyllum</taxon>
    </lineage>
</organism>
<dbReference type="GO" id="GO:0032545">
    <property type="term" value="C:CURI complex"/>
    <property type="evidence" value="ECO:0007669"/>
    <property type="project" value="TreeGrafter"/>
</dbReference>
<dbReference type="InterPro" id="IPR008979">
    <property type="entry name" value="Galactose-bd-like_sf"/>
</dbReference>
<gene>
    <name evidence="4" type="primary">RRP7A</name>
    <name evidence="4" type="ORF">OS493_002859</name>
</gene>
<evidence type="ECO:0000313" key="4">
    <source>
        <dbReference type="EMBL" id="KAJ7340133.1"/>
    </source>
</evidence>
<dbReference type="Pfam" id="PF00754">
    <property type="entry name" value="F5_F8_type_C"/>
    <property type="match status" value="1"/>
</dbReference>
<proteinExistence type="inferred from homology"/>
<dbReference type="AlphaFoldDB" id="A0A9X0CIP3"/>
<dbReference type="CDD" id="cd00057">
    <property type="entry name" value="FA58C"/>
    <property type="match status" value="1"/>
</dbReference>
<protein>
    <submittedName>
        <fullName evidence="4">Ribosomal RNA-processing protein 7 A</fullName>
    </submittedName>
</protein>
<accession>A0A9X0CIP3</accession>
<feature type="compositionally biased region" description="Basic and acidic residues" evidence="2">
    <location>
        <begin position="141"/>
        <end position="158"/>
    </location>
</feature>
<dbReference type="SUPFAM" id="SSF49785">
    <property type="entry name" value="Galactose-binding domain-like"/>
    <property type="match status" value="1"/>
</dbReference>
<dbReference type="Pfam" id="PF12923">
    <property type="entry name" value="RRP7"/>
    <property type="match status" value="1"/>
</dbReference>
<evidence type="ECO:0000313" key="5">
    <source>
        <dbReference type="Proteomes" id="UP001163046"/>
    </source>
</evidence>
<dbReference type="Proteomes" id="UP001163046">
    <property type="component" value="Unassembled WGS sequence"/>
</dbReference>
<dbReference type="PANTHER" id="PTHR13191:SF0">
    <property type="entry name" value="RIBOSOMAL RNA-PROCESSING PROTEIN 7 HOMOLOG A-RELATED"/>
    <property type="match status" value="1"/>
</dbReference>
<comment type="caution">
    <text evidence="4">The sequence shown here is derived from an EMBL/GenBank/DDBJ whole genome shotgun (WGS) entry which is preliminary data.</text>
</comment>
<dbReference type="GO" id="GO:0006364">
    <property type="term" value="P:rRNA processing"/>
    <property type="evidence" value="ECO:0007669"/>
    <property type="project" value="TreeGrafter"/>
</dbReference>